<comment type="caution">
    <text evidence="1">The sequence shown here is derived from an EMBL/GenBank/DDBJ whole genome shotgun (WGS) entry which is preliminary data.</text>
</comment>
<protein>
    <submittedName>
        <fullName evidence="1">Protein KES1</fullName>
    </submittedName>
</protein>
<organism evidence="1 2">
    <name type="scientific">Hypsizygus marmoreus</name>
    <name type="common">White beech mushroom</name>
    <name type="synonym">Agaricus marmoreus</name>
    <dbReference type="NCBI Taxonomy" id="39966"/>
    <lineage>
        <taxon>Eukaryota</taxon>
        <taxon>Fungi</taxon>
        <taxon>Dikarya</taxon>
        <taxon>Basidiomycota</taxon>
        <taxon>Agaricomycotina</taxon>
        <taxon>Agaricomycetes</taxon>
        <taxon>Agaricomycetidae</taxon>
        <taxon>Agaricales</taxon>
        <taxon>Tricholomatineae</taxon>
        <taxon>Lyophyllaceae</taxon>
        <taxon>Hypsizygus</taxon>
    </lineage>
</organism>
<reference evidence="1" key="1">
    <citation type="submission" date="2018-04" db="EMBL/GenBank/DDBJ databases">
        <title>Whole genome sequencing of Hypsizygus marmoreus.</title>
        <authorList>
            <person name="Choi I.-G."/>
            <person name="Min B."/>
            <person name="Kim J.-G."/>
            <person name="Kim S."/>
            <person name="Oh Y.-L."/>
            <person name="Kong W.-S."/>
            <person name="Park H."/>
            <person name="Jeong J."/>
            <person name="Song E.-S."/>
        </authorList>
    </citation>
    <scope>NUCLEOTIDE SEQUENCE [LARGE SCALE GENOMIC DNA]</scope>
    <source>
        <strain evidence="1">51987-8</strain>
    </source>
</reference>
<dbReference type="Proteomes" id="UP000076154">
    <property type="component" value="Unassembled WGS sequence"/>
</dbReference>
<evidence type="ECO:0000313" key="2">
    <source>
        <dbReference type="Proteomes" id="UP000076154"/>
    </source>
</evidence>
<dbReference type="Gene3D" id="2.40.160.120">
    <property type="match status" value="1"/>
</dbReference>
<dbReference type="SUPFAM" id="SSF144000">
    <property type="entry name" value="Oxysterol-binding protein-like"/>
    <property type="match status" value="1"/>
</dbReference>
<dbReference type="InterPro" id="IPR037239">
    <property type="entry name" value="OSBP_sf"/>
</dbReference>
<sequence>MKAWDPKRSGHQFSSCNVATHLIRNRPLNPVLGEYVPFPSPLSSILFSAPSHNPDYSMANGRNLHILFFPRHHHPPRRASLPPPPITAYVIENKTKGLRLIGHSAQKTNFIAGSIIVKQIGHAILTVSLPNNTKVEYLITLPRLASTGSVALLFSPPHI</sequence>
<gene>
    <name evidence="1" type="primary">KES1_4</name>
    <name evidence="1" type="ORF">Hypma_013296</name>
</gene>
<dbReference type="AlphaFoldDB" id="A0A369JIX7"/>
<dbReference type="EMBL" id="LUEZ02000077">
    <property type="protein sequence ID" value="RDB19663.1"/>
    <property type="molecule type" value="Genomic_DNA"/>
</dbReference>
<evidence type="ECO:0000313" key="1">
    <source>
        <dbReference type="EMBL" id="RDB19663.1"/>
    </source>
</evidence>
<proteinExistence type="predicted"/>
<dbReference type="OrthoDB" id="14833at2759"/>
<dbReference type="STRING" id="39966.A0A369JIX7"/>
<keyword evidence="2" id="KW-1185">Reference proteome</keyword>
<accession>A0A369JIX7</accession>
<dbReference type="InParanoid" id="A0A369JIX7"/>
<name>A0A369JIX7_HYPMA</name>